<evidence type="ECO:0000256" key="5">
    <source>
        <dbReference type="ARBA" id="ARBA00022989"/>
    </source>
</evidence>
<evidence type="ECO:0000313" key="13">
    <source>
        <dbReference type="EMBL" id="NUU88355.1"/>
    </source>
</evidence>
<dbReference type="GO" id="GO:0030244">
    <property type="term" value="P:cellulose biosynthetic process"/>
    <property type="evidence" value="ECO:0007669"/>
    <property type="project" value="InterPro"/>
</dbReference>
<feature type="active site" evidence="8">
    <location>
        <position position="467"/>
    </location>
</feature>
<dbReference type="Gene3D" id="3.90.550.10">
    <property type="entry name" value="Spore Coat Polysaccharide Biosynthesis Protein SpsA, Chain A"/>
    <property type="match status" value="1"/>
</dbReference>
<feature type="transmembrane region" description="Helical" evidence="12">
    <location>
        <begin position="666"/>
        <end position="685"/>
    </location>
</feature>
<evidence type="ECO:0000256" key="12">
    <source>
        <dbReference type="SAM" id="Phobius"/>
    </source>
</evidence>
<name>A0A6M2EY18_9ROSI</name>
<evidence type="ECO:0000256" key="2">
    <source>
        <dbReference type="ARBA" id="ARBA00022676"/>
    </source>
</evidence>
<dbReference type="InterPro" id="IPR005150">
    <property type="entry name" value="Cellulose_synth"/>
</dbReference>
<feature type="binding site" evidence="9">
    <location>
        <position position="135"/>
    </location>
    <ligand>
        <name>UDP-alpha-D-glucose</name>
        <dbReference type="ChEBI" id="CHEBI:58885"/>
    </ligand>
</feature>
<dbReference type="PANTHER" id="PTHR13301">
    <property type="entry name" value="X-BOX TRANSCRIPTION FACTOR-RELATED"/>
    <property type="match status" value="1"/>
</dbReference>
<keyword evidence="6 12" id="KW-0472">Membrane</keyword>
<dbReference type="GO" id="GO:0016760">
    <property type="term" value="F:cellulose synthase (UDP-forming) activity"/>
    <property type="evidence" value="ECO:0007669"/>
    <property type="project" value="InterPro"/>
</dbReference>
<feature type="binding site" evidence="10">
    <location>
        <position position="295"/>
    </location>
    <ligand>
        <name>Mn(2+)</name>
        <dbReference type="ChEBI" id="CHEBI:29035"/>
    </ligand>
</feature>
<evidence type="ECO:0000256" key="10">
    <source>
        <dbReference type="PIRSR" id="PIRSR605150-3"/>
    </source>
</evidence>
<feature type="active site" evidence="8">
    <location>
        <position position="135"/>
    </location>
</feature>
<evidence type="ECO:0000256" key="6">
    <source>
        <dbReference type="ARBA" id="ARBA00023136"/>
    </source>
</evidence>
<feature type="coiled-coil region" evidence="11">
    <location>
        <begin position="185"/>
        <end position="212"/>
    </location>
</feature>
<keyword evidence="5 12" id="KW-1133">Transmembrane helix</keyword>
<proteinExistence type="predicted"/>
<comment type="subcellular location">
    <subcellularLocation>
        <location evidence="1">Endomembrane system</location>
        <topology evidence="1">Multi-pass membrane protein</topology>
    </subcellularLocation>
</comment>
<dbReference type="GO" id="GO:0012505">
    <property type="term" value="C:endomembrane system"/>
    <property type="evidence" value="ECO:0007669"/>
    <property type="project" value="UniProtKB-SubCell"/>
</dbReference>
<protein>
    <recommendedName>
        <fullName evidence="14">Glycosyltransferase 2-like domain-containing protein</fullName>
    </recommendedName>
</protein>
<keyword evidence="4 12" id="KW-0812">Transmembrane</keyword>
<dbReference type="SUPFAM" id="SSF53448">
    <property type="entry name" value="Nucleotide-diphospho-sugar transferases"/>
    <property type="match status" value="1"/>
</dbReference>
<feature type="binding site" evidence="10">
    <location>
        <position position="271"/>
    </location>
    <ligand>
        <name>Mn(2+)</name>
        <dbReference type="ChEBI" id="CHEBI:29035"/>
    </ligand>
</feature>
<feature type="transmembrane region" description="Helical" evidence="12">
    <location>
        <begin position="48"/>
        <end position="66"/>
    </location>
</feature>
<evidence type="ECO:0000256" key="7">
    <source>
        <dbReference type="ARBA" id="ARBA00023316"/>
    </source>
</evidence>
<feature type="transmembrane region" description="Helical" evidence="12">
    <location>
        <begin position="619"/>
        <end position="637"/>
    </location>
</feature>
<dbReference type="InterPro" id="IPR029044">
    <property type="entry name" value="Nucleotide-diphossugar_trans"/>
</dbReference>
<organism evidence="13">
    <name type="scientific">Populus davidiana</name>
    <dbReference type="NCBI Taxonomy" id="266767"/>
    <lineage>
        <taxon>Eukaryota</taxon>
        <taxon>Viridiplantae</taxon>
        <taxon>Streptophyta</taxon>
        <taxon>Embryophyta</taxon>
        <taxon>Tracheophyta</taxon>
        <taxon>Spermatophyta</taxon>
        <taxon>Magnoliopsida</taxon>
        <taxon>eudicotyledons</taxon>
        <taxon>Gunneridae</taxon>
        <taxon>Pentapetalae</taxon>
        <taxon>rosids</taxon>
        <taxon>fabids</taxon>
        <taxon>Malpighiales</taxon>
        <taxon>Salicaceae</taxon>
        <taxon>Saliceae</taxon>
        <taxon>Populus</taxon>
    </lineage>
</organism>
<dbReference type="Pfam" id="PF03552">
    <property type="entry name" value="Cellulose_synt"/>
    <property type="match status" value="2"/>
</dbReference>
<evidence type="ECO:0000256" key="9">
    <source>
        <dbReference type="PIRSR" id="PIRSR605150-2"/>
    </source>
</evidence>
<evidence type="ECO:0000256" key="4">
    <source>
        <dbReference type="ARBA" id="ARBA00022692"/>
    </source>
</evidence>
<feature type="transmembrane region" description="Helical" evidence="12">
    <location>
        <begin position="579"/>
        <end position="598"/>
    </location>
</feature>
<dbReference type="GO" id="GO:0071555">
    <property type="term" value="P:cell wall organization"/>
    <property type="evidence" value="ECO:0007669"/>
    <property type="project" value="UniProtKB-KW"/>
</dbReference>
<feature type="binding site" evidence="9">
    <location>
        <position position="106"/>
    </location>
    <ligand>
        <name>UDP-alpha-D-glucose</name>
        <dbReference type="ChEBI" id="CHEBI:58885"/>
    </ligand>
</feature>
<keyword evidence="2" id="KW-0328">Glycosyltransferase</keyword>
<evidence type="ECO:0008006" key="14">
    <source>
        <dbReference type="Google" id="ProtNLM"/>
    </source>
</evidence>
<evidence type="ECO:0000256" key="8">
    <source>
        <dbReference type="PIRSR" id="PIRSR605150-1"/>
    </source>
</evidence>
<keyword evidence="7" id="KW-0961">Cell wall biogenesis/degradation</keyword>
<evidence type="ECO:0000256" key="1">
    <source>
        <dbReference type="ARBA" id="ARBA00004127"/>
    </source>
</evidence>
<accession>A0A6M2EY18</accession>
<feature type="transmembrane region" description="Helical" evidence="12">
    <location>
        <begin position="20"/>
        <end position="41"/>
    </location>
</feature>
<evidence type="ECO:0000256" key="11">
    <source>
        <dbReference type="SAM" id="Coils"/>
    </source>
</evidence>
<dbReference type="GO" id="GO:0016020">
    <property type="term" value="C:membrane"/>
    <property type="evidence" value="ECO:0007669"/>
    <property type="project" value="InterPro"/>
</dbReference>
<evidence type="ECO:0000256" key="3">
    <source>
        <dbReference type="ARBA" id="ARBA00022679"/>
    </source>
</evidence>
<keyword evidence="11" id="KW-0175">Coiled coil</keyword>
<keyword evidence="3" id="KW-0808">Transferase</keyword>
<dbReference type="AlphaFoldDB" id="A0A6M2EY18"/>
<reference evidence="13" key="1">
    <citation type="submission" date="2020-03" db="EMBL/GenBank/DDBJ databases">
        <authorList>
            <person name="Zhang R."/>
        </authorList>
    </citation>
    <scope>NUCLEOTIDE SEQUENCE</scope>
</reference>
<feature type="transmembrane region" description="Helical" evidence="12">
    <location>
        <begin position="726"/>
        <end position="745"/>
    </location>
</feature>
<feature type="transmembrane region" description="Helical" evidence="12">
    <location>
        <begin position="697"/>
        <end position="714"/>
    </location>
</feature>
<sequence length="748" mass="83962">MANAISPPDLFQKVVLKYPIHRAFDITIFFLLVSLLVYRLLYLSNHGFAWVLALLCESCFTFIWVVTVNCKWNPVEYKTYPERLSQKAQDLPPVDMFVTSADPVLEPPILTVNTVISLLAVDYPADKLACYVSDDGCSPITYYSLVEASKFAKSWVPFCKKYNIQTRAPFRYFSGELILTGSCNSLEFQQEYNKMKDEYEELASKIKDAVEKSMEWDLIGDFAIFSNMESKNHRTIIKVIRDQNEAGLSEALPHLIYVSREKRPEHPHRYKAGAMNVLTRVSGLITNAPFMLNVDCDMFVNNPQIFLHAMCLLLGSKNESESGFVQCPQYFYDGLKDDPFGNQLVVGHKYLGKGAAGIQGPFYGGTGCFHRRKVIYGSCPDDVGNQAKRRLTPVHGGLSYKEQLRIFGDSKEFLRSAAHALQGKENIRPKNLPTLVEAAHQVAGCGYEYGTGWGTQVGWQYGSATEDVLTGLMIHARGWRSLFCTPDRRAFLGCAPRGGPISMTQQKRWATGLLEILISRRSPIVATVTARLQFRQCLMYLSFLTRGLRSVPELCYAVLPAYCTITDSSFLPEVHEPAIYIYTALFLSYVIYTLMEYLETGLSIRAWWNNQRMARINAMNAWFFGFISVILKVLRISDAAFEVTQKDQSSSNDGDEGRFTFDASPIFVPGTTVLLLQLTALIMGFRGRQLSVDGGSGLGETLCSIMVVMCFWPFLKGLFAKGNHGIPLSTIFKSAFLALCIVLLAKRA</sequence>
<dbReference type="EMBL" id="GILB01008022">
    <property type="protein sequence ID" value="NUU88355.1"/>
    <property type="molecule type" value="Transcribed_RNA"/>
</dbReference>